<feature type="domain" description="PAS" evidence="14">
    <location>
        <begin position="362"/>
        <end position="433"/>
    </location>
</feature>
<dbReference type="CDD" id="cd18773">
    <property type="entry name" value="PDC1_HK_sensor"/>
    <property type="match status" value="1"/>
</dbReference>
<evidence type="ECO:0000256" key="9">
    <source>
        <dbReference type="ARBA" id="ARBA00022989"/>
    </source>
</evidence>
<dbReference type="Pfam" id="PF02518">
    <property type="entry name" value="HATPase_c"/>
    <property type="match status" value="1"/>
</dbReference>
<evidence type="ECO:0000256" key="2">
    <source>
        <dbReference type="ARBA" id="ARBA00004651"/>
    </source>
</evidence>
<keyword evidence="4" id="KW-1003">Cell membrane</keyword>
<feature type="transmembrane region" description="Helical" evidence="12">
    <location>
        <begin position="283"/>
        <end position="305"/>
    </location>
</feature>
<dbReference type="InterPro" id="IPR000014">
    <property type="entry name" value="PAS"/>
</dbReference>
<dbReference type="InterPro" id="IPR003594">
    <property type="entry name" value="HATPase_dom"/>
</dbReference>
<sequence>MTDRLAQPATPPSVRRILTLLVAACIVPIVLVLAVLMINFYRKEEARLIDNTLNHARHISTAADREVRSTQLALQVLAGSHLLQQRDLRAFHARISAVVDKLHVDSILLIDLDGRILLSSLRPYGSPLAQLRDSPLLQRTRNTGLPGVSGIFIGPLAGQPIVTIAVPVVENGKVVMSLNATVTPATLQPLLFEQPTPDSWRAGIVDQQYRIITRSHDMAKLAGQQLPAELRQPLSRVNESMFESYTLEGRRSLFVYQRSEQTGWTSILCIPHDELTAPLRHSLFWLITLSVITLALGISCALWLARRVTRSIQALIAPALAVGQAVPLPLPRLYFREARELAQALQIAARDLQRARADSSESEQRLALAARAAHLGIWTRDLRQQHIWVSQAWSELFGFNDSTALTLEDLLARVHPADRQHVQRTLDSTLFGATRYDMEFRIELPSGCQRWISSHGSVEFDRHQRPTLVRGVSLDITSRKQAELDLQQKQKEVTHLARVAMLGELSGALAHELNQPLTAILSNAQAAQRFLGQPAPDLAEVREILNDIVTEDQRAGAIIARLRALFGKHDAQRQRISAHSLIDSVLHLISNDLIHQRLTLRTELCAETLTLEADPVQLQQVLLNLLMNACDAQSQRLEHSNIIELRSAHVGHTLQLSISDSGGGIPADALEQIFTPFYTTKARGMGLGLSICRSIVDAHGGRLWAENNGHGGATFHLRLPLAEVSQP</sequence>
<dbReference type="InterPro" id="IPR036097">
    <property type="entry name" value="HisK_dim/P_sf"/>
</dbReference>
<reference evidence="16 17" key="1">
    <citation type="submission" date="2019-11" db="EMBL/GenBank/DDBJ databases">
        <title>Type strains purchased from KCTC, JCM and DSMZ.</title>
        <authorList>
            <person name="Lu H."/>
        </authorList>
    </citation>
    <scope>NUCLEOTIDE SEQUENCE [LARGE SCALE GENOMIC DNA]</scope>
    <source>
        <strain evidence="16 17">DSM 103461</strain>
    </source>
</reference>
<dbReference type="PROSITE" id="PS50112">
    <property type="entry name" value="PAS"/>
    <property type="match status" value="1"/>
</dbReference>
<keyword evidence="9 12" id="KW-1133">Transmembrane helix</keyword>
<dbReference type="SMART" id="SM00387">
    <property type="entry name" value="HATPase_c"/>
    <property type="match status" value="1"/>
</dbReference>
<dbReference type="NCBIfam" id="TIGR00229">
    <property type="entry name" value="sensory_box"/>
    <property type="match status" value="1"/>
</dbReference>
<keyword evidence="11" id="KW-0175">Coiled coil</keyword>
<dbReference type="InterPro" id="IPR013655">
    <property type="entry name" value="PAS_fold_3"/>
</dbReference>
<gene>
    <name evidence="16" type="ORF">GM655_20185</name>
</gene>
<keyword evidence="10 12" id="KW-0472">Membrane</keyword>
<comment type="subcellular location">
    <subcellularLocation>
        <location evidence="2">Cell membrane</location>
        <topology evidence="2">Multi-pass membrane protein</topology>
    </subcellularLocation>
</comment>
<dbReference type="Gene3D" id="3.30.450.20">
    <property type="entry name" value="PAS domain"/>
    <property type="match status" value="2"/>
</dbReference>
<dbReference type="InterPro" id="IPR033479">
    <property type="entry name" value="dCache_1"/>
</dbReference>
<dbReference type="SUPFAM" id="SSF55785">
    <property type="entry name" value="PYP-like sensor domain (PAS domain)"/>
    <property type="match status" value="1"/>
</dbReference>
<dbReference type="Pfam" id="PF00512">
    <property type="entry name" value="HisKA"/>
    <property type="match status" value="1"/>
</dbReference>
<evidence type="ECO:0000256" key="12">
    <source>
        <dbReference type="SAM" id="Phobius"/>
    </source>
</evidence>
<evidence type="ECO:0000313" key="16">
    <source>
        <dbReference type="EMBL" id="MTW35126.1"/>
    </source>
</evidence>
<dbReference type="SMART" id="SM00086">
    <property type="entry name" value="PAC"/>
    <property type="match status" value="1"/>
</dbReference>
<dbReference type="RefSeq" id="WP_155436471.1">
    <property type="nucleotide sequence ID" value="NZ_JBHLXK010000002.1"/>
</dbReference>
<keyword evidence="6" id="KW-0808">Transferase</keyword>
<evidence type="ECO:0000256" key="8">
    <source>
        <dbReference type="ARBA" id="ARBA00022777"/>
    </source>
</evidence>
<dbReference type="PANTHER" id="PTHR43304">
    <property type="entry name" value="PHYTOCHROME-LIKE PROTEIN CPH1"/>
    <property type="match status" value="1"/>
</dbReference>
<dbReference type="SUPFAM" id="SSF47384">
    <property type="entry name" value="Homodimeric domain of signal transducing histidine kinase"/>
    <property type="match status" value="1"/>
</dbReference>
<evidence type="ECO:0000259" key="14">
    <source>
        <dbReference type="PROSITE" id="PS50112"/>
    </source>
</evidence>
<evidence type="ECO:0000256" key="11">
    <source>
        <dbReference type="SAM" id="Coils"/>
    </source>
</evidence>
<keyword evidence="17" id="KW-1185">Reference proteome</keyword>
<dbReference type="CDD" id="cd00130">
    <property type="entry name" value="PAS"/>
    <property type="match status" value="1"/>
</dbReference>
<name>A0ABW9SSI1_9BURK</name>
<comment type="caution">
    <text evidence="16">The sequence shown here is derived from an EMBL/GenBank/DDBJ whole genome shotgun (WGS) entry which is preliminary data.</text>
</comment>
<dbReference type="EMBL" id="WNKW01000007">
    <property type="protein sequence ID" value="MTW35126.1"/>
    <property type="molecule type" value="Genomic_DNA"/>
</dbReference>
<dbReference type="InterPro" id="IPR003661">
    <property type="entry name" value="HisK_dim/P_dom"/>
</dbReference>
<evidence type="ECO:0000256" key="3">
    <source>
        <dbReference type="ARBA" id="ARBA00012438"/>
    </source>
</evidence>
<dbReference type="InterPro" id="IPR036890">
    <property type="entry name" value="HATPase_C_sf"/>
</dbReference>
<feature type="domain" description="PAC" evidence="15">
    <location>
        <begin position="436"/>
        <end position="488"/>
    </location>
</feature>
<dbReference type="SUPFAM" id="SSF55874">
    <property type="entry name" value="ATPase domain of HSP90 chaperone/DNA topoisomerase II/histidine kinase"/>
    <property type="match status" value="1"/>
</dbReference>
<dbReference type="InterPro" id="IPR035965">
    <property type="entry name" value="PAS-like_dom_sf"/>
</dbReference>
<dbReference type="Gene3D" id="3.30.565.10">
    <property type="entry name" value="Histidine kinase-like ATPase, C-terminal domain"/>
    <property type="match status" value="1"/>
</dbReference>
<keyword evidence="7 12" id="KW-0812">Transmembrane</keyword>
<evidence type="ECO:0000259" key="13">
    <source>
        <dbReference type="PROSITE" id="PS50109"/>
    </source>
</evidence>
<evidence type="ECO:0000256" key="1">
    <source>
        <dbReference type="ARBA" id="ARBA00000085"/>
    </source>
</evidence>
<proteinExistence type="predicted"/>
<dbReference type="Pfam" id="PF08447">
    <property type="entry name" value="PAS_3"/>
    <property type="match status" value="1"/>
</dbReference>
<evidence type="ECO:0000256" key="10">
    <source>
        <dbReference type="ARBA" id="ARBA00023136"/>
    </source>
</evidence>
<dbReference type="InterPro" id="IPR004358">
    <property type="entry name" value="Sig_transdc_His_kin-like_C"/>
</dbReference>
<evidence type="ECO:0000256" key="5">
    <source>
        <dbReference type="ARBA" id="ARBA00022553"/>
    </source>
</evidence>
<feature type="coiled-coil region" evidence="11">
    <location>
        <begin position="335"/>
        <end position="365"/>
    </location>
</feature>
<dbReference type="SMART" id="SM00091">
    <property type="entry name" value="PAS"/>
    <property type="match status" value="1"/>
</dbReference>
<dbReference type="InterPro" id="IPR001610">
    <property type="entry name" value="PAC"/>
</dbReference>
<organism evidence="16 17">
    <name type="scientific">Pseudoduganella danionis</name>
    <dbReference type="NCBI Taxonomy" id="1890295"/>
    <lineage>
        <taxon>Bacteria</taxon>
        <taxon>Pseudomonadati</taxon>
        <taxon>Pseudomonadota</taxon>
        <taxon>Betaproteobacteria</taxon>
        <taxon>Burkholderiales</taxon>
        <taxon>Oxalobacteraceae</taxon>
        <taxon>Telluria group</taxon>
        <taxon>Pseudoduganella</taxon>
    </lineage>
</organism>
<feature type="transmembrane region" description="Helical" evidence="12">
    <location>
        <begin position="20"/>
        <end position="41"/>
    </location>
</feature>
<dbReference type="Gene3D" id="1.10.287.130">
    <property type="match status" value="1"/>
</dbReference>
<dbReference type="InterPro" id="IPR052162">
    <property type="entry name" value="Sensor_kinase/Photoreceptor"/>
</dbReference>
<dbReference type="CDD" id="cd00082">
    <property type="entry name" value="HisKA"/>
    <property type="match status" value="1"/>
</dbReference>
<feature type="domain" description="Histidine kinase" evidence="13">
    <location>
        <begin position="508"/>
        <end position="723"/>
    </location>
</feature>
<protein>
    <recommendedName>
        <fullName evidence="3">histidine kinase</fullName>
        <ecNumber evidence="3">2.7.13.3</ecNumber>
    </recommendedName>
</protein>
<evidence type="ECO:0000259" key="15">
    <source>
        <dbReference type="PROSITE" id="PS50113"/>
    </source>
</evidence>
<evidence type="ECO:0000313" key="17">
    <source>
        <dbReference type="Proteomes" id="UP000735592"/>
    </source>
</evidence>
<dbReference type="CDD" id="cd18774">
    <property type="entry name" value="PDC2_HK_sensor"/>
    <property type="match status" value="1"/>
</dbReference>
<accession>A0ABW9SSI1</accession>
<evidence type="ECO:0000256" key="4">
    <source>
        <dbReference type="ARBA" id="ARBA00022475"/>
    </source>
</evidence>
<dbReference type="InterPro" id="IPR005467">
    <property type="entry name" value="His_kinase_dom"/>
</dbReference>
<evidence type="ECO:0000256" key="6">
    <source>
        <dbReference type="ARBA" id="ARBA00022679"/>
    </source>
</evidence>
<dbReference type="PANTHER" id="PTHR43304:SF1">
    <property type="entry name" value="PAC DOMAIN-CONTAINING PROTEIN"/>
    <property type="match status" value="1"/>
</dbReference>
<dbReference type="Proteomes" id="UP000735592">
    <property type="component" value="Unassembled WGS sequence"/>
</dbReference>
<keyword evidence="5" id="KW-0597">Phosphoprotein</keyword>
<dbReference type="PRINTS" id="PR00344">
    <property type="entry name" value="BCTRLSENSOR"/>
</dbReference>
<keyword evidence="8" id="KW-0418">Kinase</keyword>
<dbReference type="InterPro" id="IPR000700">
    <property type="entry name" value="PAS-assoc_C"/>
</dbReference>
<evidence type="ECO:0000256" key="7">
    <source>
        <dbReference type="ARBA" id="ARBA00022692"/>
    </source>
</evidence>
<dbReference type="EC" id="2.7.13.3" evidence="3"/>
<dbReference type="PROSITE" id="PS50113">
    <property type="entry name" value="PAC"/>
    <property type="match status" value="1"/>
</dbReference>
<dbReference type="SMART" id="SM00388">
    <property type="entry name" value="HisKA"/>
    <property type="match status" value="1"/>
</dbReference>
<comment type="catalytic activity">
    <reaction evidence="1">
        <text>ATP + protein L-histidine = ADP + protein N-phospho-L-histidine.</text>
        <dbReference type="EC" id="2.7.13.3"/>
    </reaction>
</comment>
<dbReference type="Gene3D" id="2.10.70.100">
    <property type="match status" value="1"/>
</dbReference>
<dbReference type="PROSITE" id="PS50109">
    <property type="entry name" value="HIS_KIN"/>
    <property type="match status" value="1"/>
</dbReference>
<dbReference type="Pfam" id="PF02743">
    <property type="entry name" value="dCache_1"/>
    <property type="match status" value="1"/>
</dbReference>